<dbReference type="GO" id="GO:0003333">
    <property type="term" value="P:amino acid transmembrane transport"/>
    <property type="evidence" value="ECO:0000318"/>
    <property type="project" value="GO_Central"/>
</dbReference>
<dbReference type="Pfam" id="PF01490">
    <property type="entry name" value="Aa_trans"/>
    <property type="match status" value="1"/>
</dbReference>
<comment type="similarity">
    <text evidence="2">Belongs to the amino acid/polyamine transporter 2 family.</text>
</comment>
<keyword evidence="7 8" id="KW-0472">Membrane</keyword>
<dbReference type="VEuPathDB" id="TrichDB:TVAG_568960"/>
<feature type="transmembrane region" description="Helical" evidence="8">
    <location>
        <begin position="362"/>
        <end position="384"/>
    </location>
</feature>
<sequence length="391" mass="43632">MFGAFVILINTAIGSGCLMVPYCYRLGIVSALLIAIIIGIITFSTFTMMIEAAFITKKYDFRGLFTHLFNPKFIWVLDLFIFLVQIGSVMIYSNWDGVLVNRTLGLKIKVLNSDKFWNFATTLLLAFPMTIPKSIAKLEIASSVGFLLILILISHSLYWLIKDVKEYGFDPNKELTLFHWDILIFIPALGINTMSYNCIINLFPTLEHLRNCTVKRGITLSGIIITACFFLYATFGICTYLDKFDLLSASSALELYPAKNPFTIVATVCVIFILLVSSPLMIWAARNSVDATLFKGKEMTNLRWILTGFILCLLSAGLAATSSNILIFFNIVGGILIPVVTLLFPALFFMKATPNRKWYRTVQALISILFTVIAAVACTAQTALEIKNSSK</sequence>
<evidence type="ECO:0000259" key="9">
    <source>
        <dbReference type="Pfam" id="PF01490"/>
    </source>
</evidence>
<feature type="transmembrane region" description="Helical" evidence="8">
    <location>
        <begin position="24"/>
        <end position="52"/>
    </location>
</feature>
<dbReference type="PANTHER" id="PTHR22950">
    <property type="entry name" value="AMINO ACID TRANSPORTER"/>
    <property type="match status" value="1"/>
</dbReference>
<keyword evidence="6 8" id="KW-1133">Transmembrane helix</keyword>
<dbReference type="SMR" id="A2H2N4"/>
<evidence type="ECO:0000256" key="6">
    <source>
        <dbReference type="ARBA" id="ARBA00022989"/>
    </source>
</evidence>
<feature type="transmembrane region" description="Helical" evidence="8">
    <location>
        <begin position="218"/>
        <end position="242"/>
    </location>
</feature>
<keyword evidence="11" id="KW-1185">Reference proteome</keyword>
<dbReference type="KEGG" id="tva:4733739"/>
<feature type="transmembrane region" description="Helical" evidence="8">
    <location>
        <begin position="182"/>
        <end position="206"/>
    </location>
</feature>
<dbReference type="AlphaFoldDB" id="A2H2N4"/>
<feature type="transmembrane region" description="Helical" evidence="8">
    <location>
        <begin position="262"/>
        <end position="283"/>
    </location>
</feature>
<dbReference type="STRING" id="5722.A2H2N4"/>
<dbReference type="EMBL" id="DS124781">
    <property type="protein sequence ID" value="EAX76333.1"/>
    <property type="molecule type" value="Genomic_DNA"/>
</dbReference>
<accession>A2H2N4</accession>
<keyword evidence="3" id="KW-0813">Transport</keyword>
<dbReference type="GO" id="GO:0015179">
    <property type="term" value="F:L-amino acid transmembrane transporter activity"/>
    <property type="evidence" value="ECO:0000318"/>
    <property type="project" value="GO_Central"/>
</dbReference>
<evidence type="ECO:0000313" key="11">
    <source>
        <dbReference type="Proteomes" id="UP000001542"/>
    </source>
</evidence>
<reference evidence="10" key="2">
    <citation type="journal article" date="2007" name="Science">
        <title>Draft genome sequence of the sexually transmitted pathogen Trichomonas vaginalis.</title>
        <authorList>
            <person name="Carlton J.M."/>
            <person name="Hirt R.P."/>
            <person name="Silva J.C."/>
            <person name="Delcher A.L."/>
            <person name="Schatz M."/>
            <person name="Zhao Q."/>
            <person name="Wortman J.R."/>
            <person name="Bidwell S.L."/>
            <person name="Alsmark U.C.M."/>
            <person name="Besteiro S."/>
            <person name="Sicheritz-Ponten T."/>
            <person name="Noel C.J."/>
            <person name="Dacks J.B."/>
            <person name="Foster P.G."/>
            <person name="Simillion C."/>
            <person name="Van de Peer Y."/>
            <person name="Miranda-Saavedra D."/>
            <person name="Barton G.J."/>
            <person name="Westrop G.D."/>
            <person name="Mueller S."/>
            <person name="Dessi D."/>
            <person name="Fiori P.L."/>
            <person name="Ren Q."/>
            <person name="Paulsen I."/>
            <person name="Zhang H."/>
            <person name="Bastida-Corcuera F.D."/>
            <person name="Simoes-Barbosa A."/>
            <person name="Brown M.T."/>
            <person name="Hayes R.D."/>
            <person name="Mukherjee M."/>
            <person name="Okumura C.Y."/>
            <person name="Schneider R."/>
            <person name="Smith A.J."/>
            <person name="Vanacova S."/>
            <person name="Villalvazo M."/>
            <person name="Haas B.J."/>
            <person name="Pertea M."/>
            <person name="Feldblyum T.V."/>
            <person name="Utterback T.R."/>
            <person name="Shu C.L."/>
            <person name="Osoegawa K."/>
            <person name="de Jong P.J."/>
            <person name="Hrdy I."/>
            <person name="Horvathova L."/>
            <person name="Zubacova Z."/>
            <person name="Dolezal P."/>
            <person name="Malik S.B."/>
            <person name="Logsdon J.M. Jr."/>
            <person name="Henze K."/>
            <person name="Gupta A."/>
            <person name="Wang C.C."/>
            <person name="Dunne R.L."/>
            <person name="Upcroft J.A."/>
            <person name="Upcroft P."/>
            <person name="White O."/>
            <person name="Salzberg S.L."/>
            <person name="Tang P."/>
            <person name="Chiu C.-H."/>
            <person name="Lee Y.-S."/>
            <person name="Embley T.M."/>
            <person name="Coombs G.H."/>
            <person name="Mottram J.C."/>
            <person name="Tachezy J."/>
            <person name="Fraser-Liggett C.M."/>
            <person name="Johnson P.J."/>
        </authorList>
    </citation>
    <scope>NUCLEOTIDE SEQUENCE [LARGE SCALE GENOMIC DNA]</scope>
    <source>
        <strain evidence="10">G3</strain>
    </source>
</reference>
<proteinExistence type="inferred from homology"/>
<gene>
    <name evidence="10" type="ORF">TVAG_568960</name>
</gene>
<dbReference type="GO" id="GO:0016020">
    <property type="term" value="C:membrane"/>
    <property type="evidence" value="ECO:0000318"/>
    <property type="project" value="GO_Central"/>
</dbReference>
<evidence type="ECO:0000256" key="7">
    <source>
        <dbReference type="ARBA" id="ARBA00023136"/>
    </source>
</evidence>
<evidence type="ECO:0000313" key="10">
    <source>
        <dbReference type="EMBL" id="EAX76333.1"/>
    </source>
</evidence>
<evidence type="ECO:0000256" key="2">
    <source>
        <dbReference type="ARBA" id="ARBA00008066"/>
    </source>
</evidence>
<evidence type="ECO:0000256" key="8">
    <source>
        <dbReference type="SAM" id="Phobius"/>
    </source>
</evidence>
<feature type="transmembrane region" description="Helical" evidence="8">
    <location>
        <begin position="144"/>
        <end position="162"/>
    </location>
</feature>
<protein>
    <submittedName>
        <fullName evidence="10">Transmembrane amino acid transporter protein</fullName>
    </submittedName>
</protein>
<feature type="transmembrane region" description="Helical" evidence="8">
    <location>
        <begin position="327"/>
        <end position="350"/>
    </location>
</feature>
<keyword evidence="5" id="KW-0029">Amino-acid transport</keyword>
<evidence type="ECO:0000256" key="3">
    <source>
        <dbReference type="ARBA" id="ARBA00022448"/>
    </source>
</evidence>
<feature type="transmembrane region" description="Helical" evidence="8">
    <location>
        <begin position="304"/>
        <end position="321"/>
    </location>
</feature>
<reference evidence="10" key="1">
    <citation type="submission" date="2006-10" db="EMBL/GenBank/DDBJ databases">
        <authorList>
            <person name="Amadeo P."/>
            <person name="Zhao Q."/>
            <person name="Wortman J."/>
            <person name="Fraser-Liggett C."/>
            <person name="Carlton J."/>
        </authorList>
    </citation>
    <scope>NUCLEOTIDE SEQUENCE</scope>
    <source>
        <strain evidence="10">G3</strain>
    </source>
</reference>
<organism evidence="10 11">
    <name type="scientific">Trichomonas vaginalis (strain ATCC PRA-98 / G3)</name>
    <dbReference type="NCBI Taxonomy" id="412133"/>
    <lineage>
        <taxon>Eukaryota</taxon>
        <taxon>Metamonada</taxon>
        <taxon>Parabasalia</taxon>
        <taxon>Trichomonadida</taxon>
        <taxon>Trichomonadidae</taxon>
        <taxon>Trichomonas</taxon>
    </lineage>
</organism>
<dbReference type="Proteomes" id="UP000001542">
    <property type="component" value="Unassembled WGS sequence"/>
</dbReference>
<evidence type="ECO:0000256" key="4">
    <source>
        <dbReference type="ARBA" id="ARBA00022692"/>
    </source>
</evidence>
<dbReference type="VEuPathDB" id="TrichDB:TVAGG3_0654810"/>
<dbReference type="OrthoDB" id="655540at2759"/>
<evidence type="ECO:0000256" key="5">
    <source>
        <dbReference type="ARBA" id="ARBA00022970"/>
    </source>
</evidence>
<comment type="subcellular location">
    <subcellularLocation>
        <location evidence="1">Membrane</location>
        <topology evidence="1">Multi-pass membrane protein</topology>
    </subcellularLocation>
</comment>
<dbReference type="InParanoid" id="A2H2N4"/>
<feature type="transmembrane region" description="Helical" evidence="8">
    <location>
        <begin position="73"/>
        <end position="95"/>
    </location>
</feature>
<dbReference type="PANTHER" id="PTHR22950:SF458">
    <property type="entry name" value="SODIUM-COUPLED NEUTRAL AMINO ACID TRANSPORTER 11-RELATED"/>
    <property type="match status" value="1"/>
</dbReference>
<name>A2H2N4_TRIV3</name>
<dbReference type="InterPro" id="IPR013057">
    <property type="entry name" value="AA_transpt_TM"/>
</dbReference>
<feature type="domain" description="Amino acid transporter transmembrane" evidence="9">
    <location>
        <begin position="4"/>
        <end position="382"/>
    </location>
</feature>
<evidence type="ECO:0000256" key="1">
    <source>
        <dbReference type="ARBA" id="ARBA00004141"/>
    </source>
</evidence>
<keyword evidence="4 8" id="KW-0812">Transmembrane</keyword>